<dbReference type="EMBL" id="CP060244">
    <property type="protein sequence ID" value="QNT78281.1"/>
    <property type="molecule type" value="Genomic_DNA"/>
</dbReference>
<evidence type="ECO:0000313" key="3">
    <source>
        <dbReference type="Proteomes" id="UP000516349"/>
    </source>
</evidence>
<name>A0A7H1NR71_9PROT</name>
<gene>
    <name evidence="2" type="ORF">JGUZn3_10530</name>
</gene>
<keyword evidence="3" id="KW-1185">Reference proteome</keyword>
<proteinExistence type="predicted"/>
<dbReference type="Proteomes" id="UP000516349">
    <property type="component" value="Chromosome"/>
</dbReference>
<dbReference type="AlphaFoldDB" id="A0A7H1NR71"/>
<feature type="compositionally biased region" description="Low complexity" evidence="1">
    <location>
        <begin position="68"/>
        <end position="84"/>
    </location>
</feature>
<dbReference type="RefSeq" id="WP_203414612.1">
    <property type="nucleotide sequence ID" value="NZ_CP060244.1"/>
</dbReference>
<dbReference type="KEGG" id="ebla:JGUZn3_10530"/>
<feature type="compositionally biased region" description="Basic and acidic residues" evidence="1">
    <location>
        <begin position="52"/>
        <end position="61"/>
    </location>
</feature>
<reference evidence="2 3" key="1">
    <citation type="submission" date="2020-08" db="EMBL/GenBank/DDBJ databases">
        <title>Complete genome sequence of Entomobacter blattae G55GP.</title>
        <authorList>
            <person name="Poehlein A."/>
            <person name="Guzman J."/>
            <person name="Daniel R."/>
            <person name="Vilcinskas A."/>
        </authorList>
    </citation>
    <scope>NUCLEOTIDE SEQUENCE [LARGE SCALE GENOMIC DNA]</scope>
    <source>
        <strain evidence="2 3">G55GP</strain>
    </source>
</reference>
<evidence type="ECO:0000256" key="1">
    <source>
        <dbReference type="SAM" id="MobiDB-lite"/>
    </source>
</evidence>
<accession>A0A7H1NR71</accession>
<feature type="compositionally biased region" description="Low complexity" evidence="1">
    <location>
        <begin position="1"/>
        <end position="18"/>
    </location>
</feature>
<feature type="compositionally biased region" description="Basic and acidic residues" evidence="1">
    <location>
        <begin position="20"/>
        <end position="29"/>
    </location>
</feature>
<evidence type="ECO:0000313" key="2">
    <source>
        <dbReference type="EMBL" id="QNT78281.1"/>
    </source>
</evidence>
<protein>
    <submittedName>
        <fullName evidence="2">Uncharacterized protein</fullName>
    </submittedName>
</protein>
<organism evidence="2 3">
    <name type="scientific">Entomobacter blattae</name>
    <dbReference type="NCBI Taxonomy" id="2762277"/>
    <lineage>
        <taxon>Bacteria</taxon>
        <taxon>Pseudomonadati</taxon>
        <taxon>Pseudomonadota</taxon>
        <taxon>Alphaproteobacteria</taxon>
        <taxon>Acetobacterales</taxon>
        <taxon>Acetobacteraceae</taxon>
        <taxon>Entomobacter</taxon>
    </lineage>
</organism>
<sequence>MTDPNIPSNTPMNSPTTPAHQHEEQEKKNAGGKGALDGQHTMESPGPSSVKGHWEKSKDHSNPASSKHQNFSDQNQSDQNQHNP</sequence>
<feature type="region of interest" description="Disordered" evidence="1">
    <location>
        <begin position="1"/>
        <end position="84"/>
    </location>
</feature>